<evidence type="ECO:0000313" key="1">
    <source>
        <dbReference type="EMBL" id="AKK74409.1"/>
    </source>
</evidence>
<sequence length="115" mass="13693">MMNCLECGEKIIGRSDKKFCNDACRNAYNNKQNKDSTNLMRNVNNKLRKNYRILKEINTDGKTKITKSRLDNLGFDFDYFTNLKVYKNGSEYRFIYDYGYKLLEEDFVLIVKNQI</sequence>
<evidence type="ECO:0000313" key="3">
    <source>
        <dbReference type="Proteomes" id="UP000035213"/>
    </source>
</evidence>
<dbReference type="RefSeq" id="WP_053329009.1">
    <property type="nucleotide sequence ID" value="NZ_CP009928.1"/>
</dbReference>
<reference evidence="2 4" key="2">
    <citation type="submission" date="2019-09" db="EMBL/GenBank/DDBJ databases">
        <title>FDA dAtabase for Regulatory Grade micrObial Sequences (FDA-ARGOS): Supporting development and validation of Infectious Disease Dx tests.</title>
        <authorList>
            <person name="Sciortino C."/>
            <person name="Tallon L."/>
            <person name="Sadzewicz L."/>
            <person name="Vavikolanu K."/>
            <person name="Mehta A."/>
            <person name="Aluvathingal J."/>
            <person name="Nadendla S."/>
            <person name="Nandy P."/>
            <person name="Geyer C."/>
            <person name="Yan Y."/>
            <person name="Sichtig H."/>
        </authorList>
    </citation>
    <scope>NUCLEOTIDE SEQUENCE [LARGE SCALE GENOMIC DNA]</scope>
    <source>
        <strain evidence="2 4">FDAARGOS_636</strain>
    </source>
</reference>
<protein>
    <recommendedName>
        <fullName evidence="5">DUF2116 family Zn-ribbon domain-containing protein</fullName>
    </recommendedName>
</protein>
<evidence type="ECO:0000313" key="4">
    <source>
        <dbReference type="Proteomes" id="UP000501570"/>
    </source>
</evidence>
<name>A0A0G3M679_CHRGL</name>
<dbReference type="Proteomes" id="UP000501570">
    <property type="component" value="Chromosome"/>
</dbReference>
<dbReference type="Proteomes" id="UP000035213">
    <property type="component" value="Chromosome"/>
</dbReference>
<organism evidence="1 3">
    <name type="scientific">Chryseobacterium gallinarum</name>
    <dbReference type="NCBI Taxonomy" id="1324352"/>
    <lineage>
        <taxon>Bacteria</taxon>
        <taxon>Pseudomonadati</taxon>
        <taxon>Bacteroidota</taxon>
        <taxon>Flavobacteriia</taxon>
        <taxon>Flavobacteriales</taxon>
        <taxon>Weeksellaceae</taxon>
        <taxon>Chryseobacterium group</taxon>
        <taxon>Chryseobacterium</taxon>
    </lineage>
</organism>
<evidence type="ECO:0000313" key="2">
    <source>
        <dbReference type="EMBL" id="QIY89745.1"/>
    </source>
</evidence>
<dbReference type="EMBL" id="CP050995">
    <property type="protein sequence ID" value="QIY89745.1"/>
    <property type="molecule type" value="Genomic_DNA"/>
</dbReference>
<evidence type="ECO:0008006" key="5">
    <source>
        <dbReference type="Google" id="ProtNLM"/>
    </source>
</evidence>
<proteinExistence type="predicted"/>
<dbReference type="KEGG" id="cgn:OK18_18935"/>
<dbReference type="AlphaFoldDB" id="A0A0G3M679"/>
<dbReference type="PATRIC" id="fig|1324352.5.peg.3977"/>
<reference evidence="1 3" key="1">
    <citation type="submission" date="2014-11" db="EMBL/GenBank/DDBJ databases">
        <authorList>
            <person name="Park G.-S."/>
            <person name="Hong S.-J."/>
            <person name="Jung B.K."/>
            <person name="Khan A.R."/>
            <person name="Kwak Y."/>
            <person name="Shin J.-H."/>
        </authorList>
    </citation>
    <scope>NUCLEOTIDE SEQUENCE [LARGE SCALE GENOMIC DNA]</scope>
    <source>
        <strain evidence="1 3">DSM 27622</strain>
    </source>
</reference>
<dbReference type="STRING" id="1324352.OK18_18935"/>
<gene>
    <name evidence="2" type="ORF">FOB44_03330</name>
    <name evidence="1" type="ORF">OK18_18935</name>
</gene>
<dbReference type="EMBL" id="CP009928">
    <property type="protein sequence ID" value="AKK74409.1"/>
    <property type="molecule type" value="Genomic_DNA"/>
</dbReference>
<keyword evidence="4" id="KW-1185">Reference proteome</keyword>
<accession>A0A0G3M679</accession>